<dbReference type="GO" id="GO:0006695">
    <property type="term" value="P:cholesterol biosynthetic process"/>
    <property type="evidence" value="ECO:0007669"/>
    <property type="project" value="TreeGrafter"/>
</dbReference>
<evidence type="ECO:0000256" key="7">
    <source>
        <dbReference type="ARBA" id="ARBA00023136"/>
    </source>
</evidence>
<keyword evidence="3" id="KW-0597">Phosphoprotein</keyword>
<keyword evidence="5 11" id="KW-1133">Transmembrane helix</keyword>
<evidence type="ECO:0000256" key="2">
    <source>
        <dbReference type="ARBA" id="ARBA00005402"/>
    </source>
</evidence>
<dbReference type="OrthoDB" id="5326588at2759"/>
<evidence type="ECO:0000256" key="1">
    <source>
        <dbReference type="ARBA" id="ARBA00004473"/>
    </source>
</evidence>
<evidence type="ECO:0000256" key="11">
    <source>
        <dbReference type="SAM" id="Phobius"/>
    </source>
</evidence>
<dbReference type="AlphaFoldDB" id="E1ZY64"/>
<proteinExistence type="inferred from homology"/>
<dbReference type="PANTHER" id="PTHR21257">
    <property type="entry name" value="DELTA(14)-STEROL REDUCTASE"/>
    <property type="match status" value="1"/>
</dbReference>
<dbReference type="Gene3D" id="2.30.30.140">
    <property type="match status" value="1"/>
</dbReference>
<feature type="transmembrane region" description="Helical" evidence="11">
    <location>
        <begin position="306"/>
        <end position="335"/>
    </location>
</feature>
<evidence type="ECO:0000256" key="3">
    <source>
        <dbReference type="ARBA" id="ARBA00022553"/>
    </source>
</evidence>
<evidence type="ECO:0000256" key="10">
    <source>
        <dbReference type="SAM" id="MobiDB-lite"/>
    </source>
</evidence>
<keyword evidence="7 11" id="KW-0472">Membrane</keyword>
<evidence type="ECO:0000256" key="9">
    <source>
        <dbReference type="ARBA" id="ARBA00023242"/>
    </source>
</evidence>
<dbReference type="GO" id="GO:0005789">
    <property type="term" value="C:endoplasmic reticulum membrane"/>
    <property type="evidence" value="ECO:0007669"/>
    <property type="project" value="TreeGrafter"/>
</dbReference>
<organism evidence="14">
    <name type="scientific">Camponotus floridanus</name>
    <name type="common">Florida carpenter ant</name>
    <dbReference type="NCBI Taxonomy" id="104421"/>
    <lineage>
        <taxon>Eukaryota</taxon>
        <taxon>Metazoa</taxon>
        <taxon>Ecdysozoa</taxon>
        <taxon>Arthropoda</taxon>
        <taxon>Hexapoda</taxon>
        <taxon>Insecta</taxon>
        <taxon>Pterygota</taxon>
        <taxon>Neoptera</taxon>
        <taxon>Endopterygota</taxon>
        <taxon>Hymenoptera</taxon>
        <taxon>Apocrita</taxon>
        <taxon>Aculeata</taxon>
        <taxon>Formicoidea</taxon>
        <taxon>Formicidae</taxon>
        <taxon>Formicinae</taxon>
        <taxon>Camponotus</taxon>
    </lineage>
</organism>
<evidence type="ECO:0000259" key="12">
    <source>
        <dbReference type="Pfam" id="PF07039"/>
    </source>
</evidence>
<name>E1ZY64_CAMFO</name>
<feature type="compositionally biased region" description="Basic residues" evidence="10">
    <location>
        <begin position="74"/>
        <end position="88"/>
    </location>
</feature>
<evidence type="ECO:0000256" key="6">
    <source>
        <dbReference type="ARBA" id="ARBA00023125"/>
    </source>
</evidence>
<comment type="subcellular location">
    <subcellularLocation>
        <location evidence="1">Nucleus inner membrane</location>
        <topology evidence="1">Multi-pass membrane protein</topology>
    </subcellularLocation>
</comment>
<feature type="compositionally biased region" description="Basic and acidic residues" evidence="10">
    <location>
        <begin position="89"/>
        <end position="100"/>
    </location>
</feature>
<feature type="transmembrane region" description="Helical" evidence="11">
    <location>
        <begin position="176"/>
        <end position="198"/>
    </location>
</feature>
<dbReference type="InterPro" id="IPR010750">
    <property type="entry name" value="SGF29_tudor-like_dom"/>
</dbReference>
<evidence type="ECO:0000256" key="4">
    <source>
        <dbReference type="ARBA" id="ARBA00022692"/>
    </source>
</evidence>
<dbReference type="GO" id="GO:0005637">
    <property type="term" value="C:nuclear inner membrane"/>
    <property type="evidence" value="ECO:0007669"/>
    <property type="project" value="UniProtKB-SubCell"/>
</dbReference>
<keyword evidence="4 11" id="KW-0812">Transmembrane</keyword>
<evidence type="ECO:0000313" key="14">
    <source>
        <dbReference type="Proteomes" id="UP000000311"/>
    </source>
</evidence>
<dbReference type="EMBL" id="GL435171">
    <property type="protein sequence ID" value="EFN73913.1"/>
    <property type="molecule type" value="Genomic_DNA"/>
</dbReference>
<dbReference type="Gene3D" id="1.20.120.1630">
    <property type="match status" value="1"/>
</dbReference>
<dbReference type="Pfam" id="PF07039">
    <property type="entry name" value="SGF29_Tudor"/>
    <property type="match status" value="1"/>
</dbReference>
<keyword evidence="14" id="KW-1185">Reference proteome</keyword>
<feature type="transmembrane region" description="Helical" evidence="11">
    <location>
        <begin position="441"/>
        <end position="459"/>
    </location>
</feature>
<dbReference type="InParanoid" id="E1ZY64"/>
<dbReference type="InterPro" id="IPR001171">
    <property type="entry name" value="ERG24_DHCR-like"/>
</dbReference>
<keyword evidence="9" id="KW-0539">Nucleus</keyword>
<protein>
    <submittedName>
        <fullName evidence="13">Lamin-B receptor</fullName>
    </submittedName>
</protein>
<feature type="region of interest" description="Disordered" evidence="10">
    <location>
        <begin position="45"/>
        <end position="104"/>
    </location>
</feature>
<dbReference type="GO" id="GO:0050613">
    <property type="term" value="F:Delta14-sterol reductase activity"/>
    <property type="evidence" value="ECO:0007669"/>
    <property type="project" value="TreeGrafter"/>
</dbReference>
<feature type="transmembrane region" description="Helical" evidence="11">
    <location>
        <begin position="341"/>
        <end position="363"/>
    </location>
</feature>
<dbReference type="PANTHER" id="PTHR21257:SF55">
    <property type="entry name" value="DELTA(14)-STEROL REDUCTASE LBR"/>
    <property type="match status" value="1"/>
</dbReference>
<dbReference type="STRING" id="104421.E1ZY64"/>
<keyword evidence="6" id="KW-0238">DNA-binding</keyword>
<dbReference type="SUPFAM" id="SSF63748">
    <property type="entry name" value="Tudor/PWWP/MBT"/>
    <property type="match status" value="1"/>
</dbReference>
<comment type="similarity">
    <text evidence="2">Belongs to the ERG4/ERG24 family.</text>
</comment>
<dbReference type="Proteomes" id="UP000000311">
    <property type="component" value="Unassembled WGS sequence"/>
</dbReference>
<feature type="transmembrane region" description="Helical" evidence="11">
    <location>
        <begin position="272"/>
        <end position="294"/>
    </location>
</feature>
<sequence>MKFTEGEQVLAKYPNTSEYYKGRILNIRGDRYKIQFETGTEHTVRENDIKYDRGRSTSRTSRKNPSRYSPSRKSPSRRSPARQSHKVSNHKEGSNVKALEESPESMPLQLRLEKGIMYRPFLKTEQEYKAILSMRNIDRAVSLPLERKSYIHDYPSGEKERGYSMQRDQVNFNNLFNFYTLCFLSAVLTITIFGLCTYKNILISDYILNNIVQLSVSGWLVGTFLALILYMKAEKAPVANLNIYASTKSKIYNFWQGREINPRIGALDIKLLLIRASLIGTLIVNMAVIIKTIGDINSLNIEQLNVTALLVILLQQFYIVDGLIFEATIFTSFAIMYEGTGYMTCVSHLLYPFLTTLTTRFILYQKDAWINPFTLQLLILLSTNLDPELSRFLFIDLETIPTSRGKKLMLSGLWGHVRHPNYLGDIIMQWSIAIISLRSDILLYYSAICCTLTLAYRAVRDNRRCQTRYGYAWEQYCSRVKYMILKHIF</sequence>
<dbReference type="OMA" id="TRYGYAW"/>
<evidence type="ECO:0000256" key="5">
    <source>
        <dbReference type="ARBA" id="ARBA00022989"/>
    </source>
</evidence>
<feature type="domain" description="SGF29 C-terminal" evidence="12">
    <location>
        <begin position="2"/>
        <end position="43"/>
    </location>
</feature>
<evidence type="ECO:0000256" key="8">
    <source>
        <dbReference type="ARBA" id="ARBA00023170"/>
    </source>
</evidence>
<keyword evidence="8 13" id="KW-0675">Receptor</keyword>
<feature type="transmembrane region" description="Helical" evidence="11">
    <location>
        <begin position="210"/>
        <end position="231"/>
    </location>
</feature>
<dbReference type="Pfam" id="PF01222">
    <property type="entry name" value="ERG4_ERG24"/>
    <property type="match status" value="1"/>
</dbReference>
<reference evidence="13 14" key="1">
    <citation type="journal article" date="2010" name="Science">
        <title>Genomic comparison of the ants Camponotus floridanus and Harpegnathos saltator.</title>
        <authorList>
            <person name="Bonasio R."/>
            <person name="Zhang G."/>
            <person name="Ye C."/>
            <person name="Mutti N.S."/>
            <person name="Fang X."/>
            <person name="Qin N."/>
            <person name="Donahue G."/>
            <person name="Yang P."/>
            <person name="Li Q."/>
            <person name="Li C."/>
            <person name="Zhang P."/>
            <person name="Huang Z."/>
            <person name="Berger S.L."/>
            <person name="Reinberg D."/>
            <person name="Wang J."/>
            <person name="Liebig J."/>
        </authorList>
    </citation>
    <scope>NUCLEOTIDE SEQUENCE [LARGE SCALE GENOMIC DNA]</scope>
    <source>
        <strain evidence="14">C129</strain>
    </source>
</reference>
<feature type="compositionally biased region" description="Basic and acidic residues" evidence="10">
    <location>
        <begin position="45"/>
        <end position="55"/>
    </location>
</feature>
<evidence type="ECO:0000313" key="13">
    <source>
        <dbReference type="EMBL" id="EFN73913.1"/>
    </source>
</evidence>
<gene>
    <name evidence="13" type="ORF">EAG_10017</name>
</gene>
<dbReference type="GO" id="GO:0003677">
    <property type="term" value="F:DNA binding"/>
    <property type="evidence" value="ECO:0007669"/>
    <property type="project" value="UniProtKB-KW"/>
</dbReference>
<accession>E1ZY64</accession>